<dbReference type="AlphaFoldDB" id="A0AA49GPG9"/>
<reference evidence="1" key="1">
    <citation type="journal article" date="2023" name="Comput. Struct. Biotechnol. J.">
        <title>Discovery of a novel marine Bacteroidetes with a rich repertoire of carbohydrate-active enzymes.</title>
        <authorList>
            <person name="Chen B."/>
            <person name="Liu G."/>
            <person name="Chen Q."/>
            <person name="Wang H."/>
            <person name="Liu L."/>
            <person name="Tang K."/>
        </authorList>
    </citation>
    <scope>NUCLEOTIDE SEQUENCE</scope>
    <source>
        <strain evidence="1">TK19036</strain>
    </source>
</reference>
<accession>A0AA49GPG9</accession>
<reference evidence="1" key="2">
    <citation type="journal article" date="2024" name="Antonie Van Leeuwenhoek">
        <title>Roseihalotalea indica gen. nov., sp. nov., a halophilic Bacteroidetes from mesopelagic Southwest Indian Ocean with higher carbohydrate metabolic potential.</title>
        <authorList>
            <person name="Chen B."/>
            <person name="Zhang M."/>
            <person name="Lin D."/>
            <person name="Ye J."/>
            <person name="Tang K."/>
        </authorList>
    </citation>
    <scope>NUCLEOTIDE SEQUENCE</scope>
    <source>
        <strain evidence="1">TK19036</strain>
    </source>
</reference>
<proteinExistence type="predicted"/>
<gene>
    <name evidence="1" type="ORF">K4G66_07635</name>
</gene>
<name>A0AA49GPG9_9BACT</name>
<organism evidence="1">
    <name type="scientific">Roseihalotalea indica</name>
    <dbReference type="NCBI Taxonomy" id="2867963"/>
    <lineage>
        <taxon>Bacteria</taxon>
        <taxon>Pseudomonadati</taxon>
        <taxon>Bacteroidota</taxon>
        <taxon>Cytophagia</taxon>
        <taxon>Cytophagales</taxon>
        <taxon>Catalimonadaceae</taxon>
        <taxon>Roseihalotalea</taxon>
    </lineage>
</organism>
<protein>
    <submittedName>
        <fullName evidence="1">Uncharacterized protein</fullName>
    </submittedName>
</protein>
<evidence type="ECO:0000313" key="1">
    <source>
        <dbReference type="EMBL" id="WKN38572.1"/>
    </source>
</evidence>
<sequence>MTEIKNNAPAQDREQNPITIRLTEQQARKIDFHKPCLEQIIIKRRINHEPWRVIAKNARLPYVDEEAFESSVLLEYHIQLIHQNSTSDDYFLKVSIPK</sequence>
<dbReference type="EMBL" id="CP120682">
    <property type="protein sequence ID" value="WKN38572.1"/>
    <property type="molecule type" value="Genomic_DNA"/>
</dbReference>